<evidence type="ECO:0000256" key="1">
    <source>
        <dbReference type="SAM" id="MobiDB-lite"/>
    </source>
</evidence>
<dbReference type="OrthoDB" id="5399183at2759"/>
<dbReference type="AlphaFoldDB" id="A0A3N4HVD2"/>
<evidence type="ECO:0000313" key="3">
    <source>
        <dbReference type="Proteomes" id="UP000275078"/>
    </source>
</evidence>
<feature type="compositionally biased region" description="Pro residues" evidence="1">
    <location>
        <begin position="244"/>
        <end position="256"/>
    </location>
</feature>
<dbReference type="PANTHER" id="PTHR35711">
    <property type="entry name" value="EXPRESSED PROTEIN"/>
    <property type="match status" value="1"/>
</dbReference>
<keyword evidence="3" id="KW-1185">Reference proteome</keyword>
<feature type="compositionally biased region" description="Acidic residues" evidence="1">
    <location>
        <begin position="306"/>
        <end position="316"/>
    </location>
</feature>
<reference evidence="2 3" key="1">
    <citation type="journal article" date="2018" name="Nat. Ecol. Evol.">
        <title>Pezizomycetes genomes reveal the molecular basis of ectomycorrhizal truffle lifestyle.</title>
        <authorList>
            <person name="Murat C."/>
            <person name="Payen T."/>
            <person name="Noel B."/>
            <person name="Kuo A."/>
            <person name="Morin E."/>
            <person name="Chen J."/>
            <person name="Kohler A."/>
            <person name="Krizsan K."/>
            <person name="Balestrini R."/>
            <person name="Da Silva C."/>
            <person name="Montanini B."/>
            <person name="Hainaut M."/>
            <person name="Levati E."/>
            <person name="Barry K.W."/>
            <person name="Belfiori B."/>
            <person name="Cichocki N."/>
            <person name="Clum A."/>
            <person name="Dockter R.B."/>
            <person name="Fauchery L."/>
            <person name="Guy J."/>
            <person name="Iotti M."/>
            <person name="Le Tacon F."/>
            <person name="Lindquist E.A."/>
            <person name="Lipzen A."/>
            <person name="Malagnac F."/>
            <person name="Mello A."/>
            <person name="Molinier V."/>
            <person name="Miyauchi S."/>
            <person name="Poulain J."/>
            <person name="Riccioni C."/>
            <person name="Rubini A."/>
            <person name="Sitrit Y."/>
            <person name="Splivallo R."/>
            <person name="Traeger S."/>
            <person name="Wang M."/>
            <person name="Zifcakova L."/>
            <person name="Wipf D."/>
            <person name="Zambonelli A."/>
            <person name="Paolocci F."/>
            <person name="Nowrousian M."/>
            <person name="Ottonello S."/>
            <person name="Baldrian P."/>
            <person name="Spatafora J.W."/>
            <person name="Henrissat B."/>
            <person name="Nagy L.G."/>
            <person name="Aury J.M."/>
            <person name="Wincker P."/>
            <person name="Grigoriev I.V."/>
            <person name="Bonfante P."/>
            <person name="Martin F.M."/>
        </authorList>
    </citation>
    <scope>NUCLEOTIDE SEQUENCE [LARGE SCALE GENOMIC DNA]</scope>
    <source>
        <strain evidence="2 3">RN42</strain>
    </source>
</reference>
<dbReference type="PANTHER" id="PTHR35711:SF1">
    <property type="entry name" value="ECTODERMAL, ISOFORM F"/>
    <property type="match status" value="1"/>
</dbReference>
<sequence>MVDISPSHFLAAPRGFASNTNRSPRLDDLHILGNDNEYQGKDNKKNEKRKKKKHQSLDVSRNPVPAGLDCEGADGESEETDADDEDDDEDDNETDTPAVLSPARVKSADAFCDDIDRHLEACGISSDPFEHRTGLEDDDFFKTPVRQSKSDEISIVDSIDDLDSFDEDLFDEEIEKEEEMAIIKELEDSDGVTPHPRAMTPIEEDINILSDIEFDEELAQDPDILWSISRAHFGEFGLYGLDFPPPAGNPRTPPASPTAYGAKLSRDSIDYFTDSASETETDMEMAEQPPQVPNIALTSEIAFNWDDSEDSDEDNLWEAGTAHSTDDENDNEESGDEADAESDADATEDEADLPTPVPRNESKICRPCDLPAPRSRGKAIARPVTTVKARPIEGCWLADGSRPICVIDGTNKTYIVPGGVRPGESDDDDEEIDDVFDINALLAADPNQQFYDLGFQNGLLDPALSGLFSNNGGFMNGNQTIGAPEAFFPYLNGNVDECQLDDDFSDVLEEYMKDNDEEEDEEENHRPEVKDLDIDQFLNVSSGDEDEEMSDASDDHERRSSTSSTGHPHIETEAEIMLSRWDQVSVTAFRKRQIMHNMRIQQKTSTNSTPGHRLMTKQQAKLIGPDMAMSPIRKRRLRKRVVSVSGNAPKINF</sequence>
<dbReference type="EMBL" id="ML119754">
    <property type="protein sequence ID" value="RPA75931.1"/>
    <property type="molecule type" value="Genomic_DNA"/>
</dbReference>
<accession>A0A3N4HVD2</accession>
<feature type="region of interest" description="Disordered" evidence="1">
    <location>
        <begin position="1"/>
        <end position="102"/>
    </location>
</feature>
<feature type="region of interest" description="Disordered" evidence="1">
    <location>
        <begin position="244"/>
        <end position="370"/>
    </location>
</feature>
<gene>
    <name evidence="2" type="ORF">BJ508DRAFT_311547</name>
</gene>
<feature type="compositionally biased region" description="Basic and acidic residues" evidence="1">
    <location>
        <begin position="523"/>
        <end position="533"/>
    </location>
</feature>
<feature type="region of interest" description="Disordered" evidence="1">
    <location>
        <begin position="513"/>
        <end position="570"/>
    </location>
</feature>
<evidence type="ECO:0000313" key="2">
    <source>
        <dbReference type="EMBL" id="RPA75931.1"/>
    </source>
</evidence>
<feature type="compositionally biased region" description="Acidic residues" evidence="1">
    <location>
        <begin position="327"/>
        <end position="352"/>
    </location>
</feature>
<protein>
    <submittedName>
        <fullName evidence="2">Uncharacterized protein</fullName>
    </submittedName>
</protein>
<feature type="compositionally biased region" description="Acidic residues" evidence="1">
    <location>
        <begin position="543"/>
        <end position="552"/>
    </location>
</feature>
<name>A0A3N4HVD2_ASCIM</name>
<feature type="compositionally biased region" description="Acidic residues" evidence="1">
    <location>
        <begin position="71"/>
        <end position="94"/>
    </location>
</feature>
<organism evidence="2 3">
    <name type="scientific">Ascobolus immersus RN42</name>
    <dbReference type="NCBI Taxonomy" id="1160509"/>
    <lineage>
        <taxon>Eukaryota</taxon>
        <taxon>Fungi</taxon>
        <taxon>Dikarya</taxon>
        <taxon>Ascomycota</taxon>
        <taxon>Pezizomycotina</taxon>
        <taxon>Pezizomycetes</taxon>
        <taxon>Pezizales</taxon>
        <taxon>Ascobolaceae</taxon>
        <taxon>Ascobolus</taxon>
    </lineage>
</organism>
<proteinExistence type="predicted"/>
<feature type="compositionally biased region" description="Acidic residues" evidence="1">
    <location>
        <begin position="513"/>
        <end position="522"/>
    </location>
</feature>
<dbReference type="Proteomes" id="UP000275078">
    <property type="component" value="Unassembled WGS sequence"/>
</dbReference>